<reference evidence="14" key="1">
    <citation type="submission" date="2020-04" db="EMBL/GenBank/DDBJ databases">
        <authorList>
            <person name="Zhang T."/>
        </authorList>
    </citation>
    <scope>NUCLEOTIDE SEQUENCE</scope>
    <source>
        <strain evidence="14">HKST-UBA10</strain>
    </source>
</reference>
<keyword evidence="7 11" id="KW-1133">Transmembrane helix</keyword>
<evidence type="ECO:0000256" key="10">
    <source>
        <dbReference type="PIRNR" id="PIRNR003097"/>
    </source>
</evidence>
<comment type="caution">
    <text evidence="14">The sequence shown here is derived from an EMBL/GenBank/DDBJ whole genome shotgun (WGS) entry which is preliminary data.</text>
</comment>
<dbReference type="GO" id="GO:0005886">
    <property type="term" value="C:plasma membrane"/>
    <property type="evidence" value="ECO:0007669"/>
    <property type="project" value="UniProtKB-SubCell"/>
</dbReference>
<dbReference type="EMBL" id="JAGQLG010000113">
    <property type="protein sequence ID" value="MCA9382345.1"/>
    <property type="molecule type" value="Genomic_DNA"/>
</dbReference>
<feature type="domain" description="FtsX extracellular" evidence="13">
    <location>
        <begin position="57"/>
        <end position="141"/>
    </location>
</feature>
<evidence type="ECO:0000256" key="3">
    <source>
        <dbReference type="ARBA" id="ARBA00021907"/>
    </source>
</evidence>
<evidence type="ECO:0000256" key="5">
    <source>
        <dbReference type="ARBA" id="ARBA00022618"/>
    </source>
</evidence>
<feature type="transmembrane region" description="Helical" evidence="11">
    <location>
        <begin position="175"/>
        <end position="198"/>
    </location>
</feature>
<dbReference type="GO" id="GO:0051301">
    <property type="term" value="P:cell division"/>
    <property type="evidence" value="ECO:0007669"/>
    <property type="project" value="UniProtKB-KW"/>
</dbReference>
<feature type="domain" description="ABC3 transporter permease C-terminal" evidence="12">
    <location>
        <begin position="177"/>
        <end position="304"/>
    </location>
</feature>
<feature type="transmembrane region" description="Helical" evidence="11">
    <location>
        <begin position="277"/>
        <end position="300"/>
    </location>
</feature>
<keyword evidence="9 10" id="KW-0131">Cell cycle</keyword>
<sequence length="305" mass="34130">MSYKRVLKTTYRHIRRNSWFSFGSIAIITLTFLISSLILVLNYVANVALDDIETKGQIVVFFKTGTEESYILGLKQQLEDSGKTSDVEYVSEAQAMQNFLDWNKDDPSVAEVLEEGVLPASLHINTNKLADLDYIVDMVEKEAATNDAIDKDIKHNKNIADILSEVNRWTRISGLTAFLVMAFISIVIIMITIASNIITHAQEIEIMHLVGGSSAYIRLPYILEGAFYGLVGALFSTFFLILILQLFTHIGASSATLEFITNYFGNLQWPQIDIVTVLSYIGIKIFVAILIGSLSSYFAVVKYIK</sequence>
<name>A0A955L3N5_9BACT</name>
<keyword evidence="5 10" id="KW-0132">Cell division</keyword>
<evidence type="ECO:0000256" key="1">
    <source>
        <dbReference type="ARBA" id="ARBA00004651"/>
    </source>
</evidence>
<dbReference type="InterPro" id="IPR040690">
    <property type="entry name" value="FtsX_ECD"/>
</dbReference>
<evidence type="ECO:0000256" key="6">
    <source>
        <dbReference type="ARBA" id="ARBA00022692"/>
    </source>
</evidence>
<protein>
    <recommendedName>
        <fullName evidence="3 10">Cell division protein FtsX</fullName>
    </recommendedName>
</protein>
<dbReference type="AlphaFoldDB" id="A0A955L3N5"/>
<dbReference type="Pfam" id="PF18075">
    <property type="entry name" value="FtsX_ECD"/>
    <property type="match status" value="1"/>
</dbReference>
<dbReference type="Gene3D" id="3.30.70.3040">
    <property type="match status" value="1"/>
</dbReference>
<dbReference type="InterPro" id="IPR003838">
    <property type="entry name" value="ABC3_permease_C"/>
</dbReference>
<feature type="transmembrane region" description="Helical" evidence="11">
    <location>
        <begin position="219"/>
        <end position="247"/>
    </location>
</feature>
<evidence type="ECO:0000259" key="13">
    <source>
        <dbReference type="Pfam" id="PF18075"/>
    </source>
</evidence>
<comment type="similarity">
    <text evidence="2 10">Belongs to the ABC-4 integral membrane protein family. FtsX subfamily.</text>
</comment>
<dbReference type="PANTHER" id="PTHR47755:SF1">
    <property type="entry name" value="CELL DIVISION PROTEIN FTSX"/>
    <property type="match status" value="1"/>
</dbReference>
<dbReference type="InterPro" id="IPR004513">
    <property type="entry name" value="FtsX"/>
</dbReference>
<keyword evidence="6 11" id="KW-0812">Transmembrane</keyword>
<organism evidence="14 15">
    <name type="scientific">Candidatus Dojkabacteria bacterium</name>
    <dbReference type="NCBI Taxonomy" id="2099670"/>
    <lineage>
        <taxon>Bacteria</taxon>
        <taxon>Candidatus Dojkabacteria</taxon>
    </lineage>
</organism>
<evidence type="ECO:0000256" key="7">
    <source>
        <dbReference type="ARBA" id="ARBA00022989"/>
    </source>
</evidence>
<evidence type="ECO:0000256" key="8">
    <source>
        <dbReference type="ARBA" id="ARBA00023136"/>
    </source>
</evidence>
<evidence type="ECO:0000256" key="11">
    <source>
        <dbReference type="SAM" id="Phobius"/>
    </source>
</evidence>
<evidence type="ECO:0000313" key="15">
    <source>
        <dbReference type="Proteomes" id="UP000782843"/>
    </source>
</evidence>
<feature type="transmembrane region" description="Helical" evidence="11">
    <location>
        <begin position="20"/>
        <end position="45"/>
    </location>
</feature>
<gene>
    <name evidence="14" type="ORF">KC660_02985</name>
</gene>
<comment type="subcellular location">
    <subcellularLocation>
        <location evidence="1">Cell membrane</location>
        <topology evidence="1">Multi-pass membrane protein</topology>
    </subcellularLocation>
</comment>
<keyword evidence="4 10" id="KW-1003">Cell membrane</keyword>
<evidence type="ECO:0000313" key="14">
    <source>
        <dbReference type="EMBL" id="MCA9382345.1"/>
    </source>
</evidence>
<evidence type="ECO:0000259" key="12">
    <source>
        <dbReference type="Pfam" id="PF02687"/>
    </source>
</evidence>
<dbReference type="Pfam" id="PF02687">
    <property type="entry name" value="FtsX"/>
    <property type="match status" value="1"/>
</dbReference>
<dbReference type="Proteomes" id="UP000782843">
    <property type="component" value="Unassembled WGS sequence"/>
</dbReference>
<dbReference type="PANTHER" id="PTHR47755">
    <property type="entry name" value="CELL DIVISION PROTEIN FTSX"/>
    <property type="match status" value="1"/>
</dbReference>
<accession>A0A955L3N5</accession>
<evidence type="ECO:0000256" key="4">
    <source>
        <dbReference type="ARBA" id="ARBA00022475"/>
    </source>
</evidence>
<evidence type="ECO:0000256" key="9">
    <source>
        <dbReference type="ARBA" id="ARBA00023306"/>
    </source>
</evidence>
<evidence type="ECO:0000256" key="2">
    <source>
        <dbReference type="ARBA" id="ARBA00007379"/>
    </source>
</evidence>
<reference evidence="14" key="2">
    <citation type="journal article" date="2021" name="Microbiome">
        <title>Successional dynamics and alternative stable states in a saline activated sludge microbial community over 9 years.</title>
        <authorList>
            <person name="Wang Y."/>
            <person name="Ye J."/>
            <person name="Ju F."/>
            <person name="Liu L."/>
            <person name="Boyd J.A."/>
            <person name="Deng Y."/>
            <person name="Parks D.H."/>
            <person name="Jiang X."/>
            <person name="Yin X."/>
            <person name="Woodcroft B.J."/>
            <person name="Tyson G.W."/>
            <person name="Hugenholtz P."/>
            <person name="Polz M.F."/>
            <person name="Zhang T."/>
        </authorList>
    </citation>
    <scope>NUCLEOTIDE SEQUENCE</scope>
    <source>
        <strain evidence="14">HKST-UBA10</strain>
    </source>
</reference>
<keyword evidence="8 10" id="KW-0472">Membrane</keyword>
<dbReference type="PIRSF" id="PIRSF003097">
    <property type="entry name" value="FtsX"/>
    <property type="match status" value="1"/>
</dbReference>
<proteinExistence type="inferred from homology"/>